<dbReference type="NCBIfam" id="NF033445">
    <property type="entry name" value="BREX_PglZ_4"/>
    <property type="match status" value="1"/>
</dbReference>
<dbReference type="Pfam" id="PF25263">
    <property type="entry name" value="DUF7863"/>
    <property type="match status" value="1"/>
</dbReference>
<dbReference type="RefSeq" id="WP_170122924.1">
    <property type="nucleotide sequence ID" value="NZ_QICS01000002.1"/>
</dbReference>
<dbReference type="Pfam" id="PF25262">
    <property type="entry name" value="DUF7862"/>
    <property type="match status" value="1"/>
</dbReference>
<protein>
    <recommendedName>
        <fullName evidence="6">BREX-4 system phosphatase PglZ</fullName>
    </recommendedName>
</protein>
<evidence type="ECO:0008006" key="6">
    <source>
        <dbReference type="Google" id="ProtNLM"/>
    </source>
</evidence>
<feature type="domain" description="DUF7863" evidence="2">
    <location>
        <begin position="207"/>
        <end position="363"/>
    </location>
</feature>
<evidence type="ECO:0000313" key="5">
    <source>
        <dbReference type="Proteomes" id="UP000247523"/>
    </source>
</evidence>
<dbReference type="InterPro" id="IPR057185">
    <property type="entry name" value="DUF7863"/>
</dbReference>
<evidence type="ECO:0000259" key="3">
    <source>
        <dbReference type="Pfam" id="PF25264"/>
    </source>
</evidence>
<feature type="domain" description="DUF7864" evidence="3">
    <location>
        <begin position="4"/>
        <end position="139"/>
    </location>
</feature>
<dbReference type="EMBL" id="QICS01000002">
    <property type="protein sequence ID" value="PXV93748.1"/>
    <property type="molecule type" value="Genomic_DNA"/>
</dbReference>
<gene>
    <name evidence="4" type="ORF">C8E03_102523</name>
</gene>
<evidence type="ECO:0000259" key="2">
    <source>
        <dbReference type="Pfam" id="PF25263"/>
    </source>
</evidence>
<organism evidence="4 5">
    <name type="scientific">Lachnotalea glycerini</name>
    <dbReference type="NCBI Taxonomy" id="1763509"/>
    <lineage>
        <taxon>Bacteria</taxon>
        <taxon>Bacillati</taxon>
        <taxon>Bacillota</taxon>
        <taxon>Clostridia</taxon>
        <taxon>Lachnospirales</taxon>
        <taxon>Lachnospiraceae</taxon>
        <taxon>Lachnotalea</taxon>
    </lineage>
</organism>
<feature type="domain" description="DUF7862" evidence="1">
    <location>
        <begin position="651"/>
        <end position="733"/>
    </location>
</feature>
<dbReference type="InterPro" id="IPR057184">
    <property type="entry name" value="DUF7862"/>
</dbReference>
<sequence length="750" mass="84717">MQLEAVNKYLTSSVKTPYFLFVSDGQLTSVVEELSILGFASVKVSTFCKYDKFPDTDELFEHIKTADVNVKDKKLLILGLGEYLAFKGNIEAASVLTYLKEMNVGAAKVVFVLRGLVTQIADLQADPRFDSRRFSVVDNAVCDLSFTLASPSVGLSAEQGFQAMLSKLEDGVCGNVVVNTAVQLDNALFTIHRINNAYEGIKFTIPSFRLPRSCGSDTQWSELLSELNQEDSSLDKIFDKYDYSGNLETNFYARISGSDFRNWLYFIAIKQRATTFENTYLRFVAEKTSRFEDFKANVLNEIIDIPHTDKHFSEFYAERKILVEKFPEPDIADFVLNNRKDPSESIYKLTDSTKTEREEIISWGAKNGFVPRISDQYPALEAYQKQYIFNCGELSTLLTDYFDAYKRQKVSNALEENFLTKVDELAILRKYNLLPQRSEIINTFDKNETFLFWIDALGVEYLAYISELARNRGLSISINIARADLPTITSINRNFFDDWTGKKEKLDTLDEIKHKKAGGYDFTDKQMPIHLVKELDVIAEVIDRAATELALRRCKRFLIASDHGASRLAVLRRKEEKYDTDTKGEHSGRCCKLFQPYDLPFATEESGYIVLADYGRFKGGRDANVEVHGGASLEEVVVPIIELTLKKANVTVKLVEDGDGVTVDFRTGTAITLFINTPLSDVSLVLNGKRYIALPTDENHYEVALPDTKRAGDYPADIYSGDDLIGQVLIKAQGKSGKSNDDFDNLFDVF</sequence>
<evidence type="ECO:0000313" key="4">
    <source>
        <dbReference type="EMBL" id="PXV93748.1"/>
    </source>
</evidence>
<comment type="caution">
    <text evidence="4">The sequence shown here is derived from an EMBL/GenBank/DDBJ whole genome shotgun (WGS) entry which is preliminary data.</text>
</comment>
<proteinExistence type="predicted"/>
<evidence type="ECO:0000259" key="1">
    <source>
        <dbReference type="Pfam" id="PF25262"/>
    </source>
</evidence>
<dbReference type="Proteomes" id="UP000247523">
    <property type="component" value="Unassembled WGS sequence"/>
</dbReference>
<name>A0A318ESK4_9FIRM</name>
<reference evidence="4 5" key="1">
    <citation type="submission" date="2018-05" db="EMBL/GenBank/DDBJ databases">
        <title>Genomic Encyclopedia of Type Strains, Phase IV (KMG-IV): sequencing the most valuable type-strain genomes for metagenomic binning, comparative biology and taxonomic classification.</title>
        <authorList>
            <person name="Goeker M."/>
        </authorList>
    </citation>
    <scope>NUCLEOTIDE SEQUENCE [LARGE SCALE GENOMIC DNA]</scope>
    <source>
        <strain evidence="4 5">DSM 28816</strain>
    </source>
</reference>
<accession>A0A318ESK4</accession>
<dbReference type="Pfam" id="PF25264">
    <property type="entry name" value="DUF7864"/>
    <property type="match status" value="1"/>
</dbReference>
<dbReference type="AlphaFoldDB" id="A0A318ESK4"/>
<dbReference type="InterPro" id="IPR057186">
    <property type="entry name" value="DUF7864"/>
</dbReference>